<dbReference type="PANTHER" id="PTHR43126:SF1">
    <property type="entry name" value="D-ALANYL-D-ALANINE DIPEPTIDASE"/>
    <property type="match status" value="1"/>
</dbReference>
<dbReference type="Gene3D" id="3.30.1380.10">
    <property type="match status" value="1"/>
</dbReference>
<dbReference type="Pfam" id="PF01427">
    <property type="entry name" value="Peptidase_M15"/>
    <property type="match status" value="1"/>
</dbReference>
<evidence type="ECO:0000256" key="6">
    <source>
        <dbReference type="ARBA" id="ARBA00023049"/>
    </source>
</evidence>
<dbReference type="CDD" id="cd14840">
    <property type="entry name" value="D-Ala-D-Ala_dipeptidase_Aad"/>
    <property type="match status" value="1"/>
</dbReference>
<organism evidence="8">
    <name type="scientific">bioreactor metagenome</name>
    <dbReference type="NCBI Taxonomy" id="1076179"/>
    <lineage>
        <taxon>unclassified sequences</taxon>
        <taxon>metagenomes</taxon>
        <taxon>ecological metagenomes</taxon>
    </lineage>
</organism>
<evidence type="ECO:0000256" key="7">
    <source>
        <dbReference type="ARBA" id="ARBA00023316"/>
    </source>
</evidence>
<evidence type="ECO:0000313" key="8">
    <source>
        <dbReference type="EMBL" id="MPL77255.1"/>
    </source>
</evidence>
<sequence length="233" mass="27663">MKRIIIYLILLSICFVGFKKAEQKQKKNPYRLDLVSDINVYKEQVAKNPKMKLINLEKHIKDIRLDIRYATNNNFTKQIIYNLPRAFARQEVANALKLIQDSLAFYNLGIKIYDAYRPYEASLRFFEVYPDTNFVANPRYGSRHNRGCAIDLTLVELKTGKEIPMPTEFDDFSEKANPNYKNLSDTIIKNRTFLFSIMNHFGFSYYASEWWHFDYKGWNSYPLMDIKFEELEP</sequence>
<keyword evidence="2" id="KW-0479">Metal-binding</keyword>
<dbReference type="PANTHER" id="PTHR43126">
    <property type="entry name" value="D-ALANYL-D-ALANINE DIPEPTIDASE"/>
    <property type="match status" value="1"/>
</dbReference>
<evidence type="ECO:0000256" key="2">
    <source>
        <dbReference type="ARBA" id="ARBA00022723"/>
    </source>
</evidence>
<keyword evidence="5 8" id="KW-0224">Dipeptidase</keyword>
<evidence type="ECO:0000256" key="4">
    <source>
        <dbReference type="ARBA" id="ARBA00022833"/>
    </source>
</evidence>
<proteinExistence type="inferred from homology"/>
<dbReference type="GO" id="GO:0071555">
    <property type="term" value="P:cell wall organization"/>
    <property type="evidence" value="ECO:0007669"/>
    <property type="project" value="UniProtKB-KW"/>
</dbReference>
<dbReference type="GO" id="GO:0008237">
    <property type="term" value="F:metallopeptidase activity"/>
    <property type="evidence" value="ECO:0007669"/>
    <property type="project" value="UniProtKB-KW"/>
</dbReference>
<comment type="caution">
    <text evidence="8">The sequence shown here is derived from an EMBL/GenBank/DDBJ whole genome shotgun (WGS) entry which is preliminary data.</text>
</comment>
<keyword evidence="3 8" id="KW-0378">Hydrolase</keyword>
<dbReference type="SUPFAM" id="SSF55166">
    <property type="entry name" value="Hedgehog/DD-peptidase"/>
    <property type="match status" value="1"/>
</dbReference>
<keyword evidence="6" id="KW-0482">Metalloprotease</keyword>
<dbReference type="GO" id="GO:0006508">
    <property type="term" value="P:proteolysis"/>
    <property type="evidence" value="ECO:0007669"/>
    <property type="project" value="UniProtKB-KW"/>
</dbReference>
<dbReference type="AlphaFoldDB" id="A0A644UE42"/>
<accession>A0A644UE42</accession>
<dbReference type="InterPro" id="IPR000755">
    <property type="entry name" value="A_A_dipeptidase"/>
</dbReference>
<keyword evidence="1" id="KW-0645">Protease</keyword>
<evidence type="ECO:0000256" key="3">
    <source>
        <dbReference type="ARBA" id="ARBA00022801"/>
    </source>
</evidence>
<dbReference type="GO" id="GO:0046872">
    <property type="term" value="F:metal ion binding"/>
    <property type="evidence" value="ECO:0007669"/>
    <property type="project" value="UniProtKB-KW"/>
</dbReference>
<gene>
    <name evidence="8" type="primary">ddpX_1</name>
    <name evidence="8" type="ORF">SDC9_23108</name>
</gene>
<reference evidence="8" key="1">
    <citation type="submission" date="2019-08" db="EMBL/GenBank/DDBJ databases">
        <authorList>
            <person name="Kucharzyk K."/>
            <person name="Murdoch R.W."/>
            <person name="Higgins S."/>
            <person name="Loffler F."/>
        </authorList>
    </citation>
    <scope>NUCLEOTIDE SEQUENCE</scope>
</reference>
<protein>
    <submittedName>
        <fullName evidence="8">D-alanyl-D-alanine dipeptidase</fullName>
        <ecNumber evidence="8">3.4.13.22</ecNumber>
    </submittedName>
</protein>
<keyword evidence="7" id="KW-0961">Cell wall biogenesis/degradation</keyword>
<dbReference type="EMBL" id="VSSQ01000105">
    <property type="protein sequence ID" value="MPL77255.1"/>
    <property type="molecule type" value="Genomic_DNA"/>
</dbReference>
<keyword evidence="4" id="KW-0862">Zinc</keyword>
<dbReference type="GO" id="GO:0160237">
    <property type="term" value="F:D-Ala-D-Ala dipeptidase activity"/>
    <property type="evidence" value="ECO:0007669"/>
    <property type="project" value="UniProtKB-EC"/>
</dbReference>
<evidence type="ECO:0000256" key="1">
    <source>
        <dbReference type="ARBA" id="ARBA00022670"/>
    </source>
</evidence>
<evidence type="ECO:0000256" key="5">
    <source>
        <dbReference type="ARBA" id="ARBA00022997"/>
    </source>
</evidence>
<dbReference type="HAMAP" id="MF_01924">
    <property type="entry name" value="A_A_dipeptidase"/>
    <property type="match status" value="1"/>
</dbReference>
<dbReference type="EC" id="3.4.13.22" evidence="8"/>
<name>A0A644UE42_9ZZZZ</name>
<dbReference type="InterPro" id="IPR009045">
    <property type="entry name" value="Zn_M74/Hedgehog-like"/>
</dbReference>